<gene>
    <name evidence="2" type="ORF">M0R45_010627</name>
</gene>
<keyword evidence="3" id="KW-1185">Reference proteome</keyword>
<dbReference type="EMBL" id="JBEDUW010000002">
    <property type="protein sequence ID" value="KAK9945096.1"/>
    <property type="molecule type" value="Genomic_DNA"/>
</dbReference>
<dbReference type="Pfam" id="PF13668">
    <property type="entry name" value="Ferritin_2"/>
    <property type="match status" value="1"/>
</dbReference>
<feature type="signal peptide" evidence="1">
    <location>
        <begin position="1"/>
        <end position="35"/>
    </location>
</feature>
<dbReference type="PANTHER" id="PTHR31694:SF26">
    <property type="entry name" value="OS05G0151100 PROTEIN"/>
    <property type="match status" value="1"/>
</dbReference>
<evidence type="ECO:0008006" key="4">
    <source>
        <dbReference type="Google" id="ProtNLM"/>
    </source>
</evidence>
<dbReference type="AlphaFoldDB" id="A0AAW1Y8J4"/>
<sequence>MRLAMAHSISHLMSTTASLFLLALNLSLTFHQVMSTPNQSTLKYCGPITATDSDRIQFALNLEFLEAEFFLNGALGKGLDSIDPALSQGGPRPIGAQRALLEDPVVARIIEEFAYQEVSHIRAIIRTVGGFPRPLLDLSREHYARGFDRIVGFPLNPPFNPYANSVNFLIASYYIPYLGLTGYVGTIPSLNSPISRRLVAGLLGVEAGQDAVIRTLLYKRANERVFPYKLTVANFTSLISARRNLLGGCGNKDEGIILPNKTLGAEHRTTSNVLSADENSLAYARTPAEILRNLYGNGNEKVPGGFFPRGANGVIAKHYLTGRD</sequence>
<accession>A0AAW1Y8J4</accession>
<reference evidence="2 3" key="1">
    <citation type="journal article" date="2023" name="G3 (Bethesda)">
        <title>A chromosome-length genome assembly and annotation of blackberry (Rubus argutus, cv. 'Hillquist').</title>
        <authorList>
            <person name="Bruna T."/>
            <person name="Aryal R."/>
            <person name="Dudchenko O."/>
            <person name="Sargent D.J."/>
            <person name="Mead D."/>
            <person name="Buti M."/>
            <person name="Cavallini A."/>
            <person name="Hytonen T."/>
            <person name="Andres J."/>
            <person name="Pham M."/>
            <person name="Weisz D."/>
            <person name="Mascagni F."/>
            <person name="Usai G."/>
            <person name="Natali L."/>
            <person name="Bassil N."/>
            <person name="Fernandez G.E."/>
            <person name="Lomsadze A."/>
            <person name="Armour M."/>
            <person name="Olukolu B."/>
            <person name="Poorten T."/>
            <person name="Britton C."/>
            <person name="Davik J."/>
            <person name="Ashrafi H."/>
            <person name="Aiden E.L."/>
            <person name="Borodovsky M."/>
            <person name="Worthington M."/>
        </authorList>
    </citation>
    <scope>NUCLEOTIDE SEQUENCE [LARGE SCALE GENOMIC DNA]</scope>
    <source>
        <strain evidence="2">PI 553951</strain>
    </source>
</reference>
<feature type="chain" id="PRO_5043856121" description="Desiccation-related protein PCC13-62" evidence="1">
    <location>
        <begin position="36"/>
        <end position="324"/>
    </location>
</feature>
<evidence type="ECO:0000256" key="1">
    <source>
        <dbReference type="SAM" id="SignalP"/>
    </source>
</evidence>
<dbReference type="InterPro" id="IPR052965">
    <property type="entry name" value="Pigment-catalase-like"/>
</dbReference>
<dbReference type="Proteomes" id="UP001457282">
    <property type="component" value="Unassembled WGS sequence"/>
</dbReference>
<protein>
    <recommendedName>
        <fullName evidence="4">Desiccation-related protein PCC13-62</fullName>
    </recommendedName>
</protein>
<dbReference type="PANTHER" id="PTHR31694">
    <property type="entry name" value="DESICCATION-LIKE PROTEIN"/>
    <property type="match status" value="1"/>
</dbReference>
<name>A0AAW1Y8J4_RUBAR</name>
<organism evidence="2 3">
    <name type="scientific">Rubus argutus</name>
    <name type="common">Southern blackberry</name>
    <dbReference type="NCBI Taxonomy" id="59490"/>
    <lineage>
        <taxon>Eukaryota</taxon>
        <taxon>Viridiplantae</taxon>
        <taxon>Streptophyta</taxon>
        <taxon>Embryophyta</taxon>
        <taxon>Tracheophyta</taxon>
        <taxon>Spermatophyta</taxon>
        <taxon>Magnoliopsida</taxon>
        <taxon>eudicotyledons</taxon>
        <taxon>Gunneridae</taxon>
        <taxon>Pentapetalae</taxon>
        <taxon>rosids</taxon>
        <taxon>fabids</taxon>
        <taxon>Rosales</taxon>
        <taxon>Rosaceae</taxon>
        <taxon>Rosoideae</taxon>
        <taxon>Rosoideae incertae sedis</taxon>
        <taxon>Rubus</taxon>
    </lineage>
</organism>
<proteinExistence type="predicted"/>
<keyword evidence="1" id="KW-0732">Signal</keyword>
<comment type="caution">
    <text evidence="2">The sequence shown here is derived from an EMBL/GenBank/DDBJ whole genome shotgun (WGS) entry which is preliminary data.</text>
</comment>
<evidence type="ECO:0000313" key="3">
    <source>
        <dbReference type="Proteomes" id="UP001457282"/>
    </source>
</evidence>
<evidence type="ECO:0000313" key="2">
    <source>
        <dbReference type="EMBL" id="KAK9945096.1"/>
    </source>
</evidence>